<dbReference type="Gene3D" id="3.80.10.10">
    <property type="entry name" value="Ribonuclease Inhibitor"/>
    <property type="match status" value="1"/>
</dbReference>
<evidence type="ECO:0008006" key="5">
    <source>
        <dbReference type="Google" id="ProtNLM"/>
    </source>
</evidence>
<evidence type="ECO:0000256" key="1">
    <source>
        <dbReference type="ARBA" id="ARBA00022614"/>
    </source>
</evidence>
<dbReference type="SUPFAM" id="SSF52047">
    <property type="entry name" value="RNI-like"/>
    <property type="match status" value="1"/>
</dbReference>
<protein>
    <recommendedName>
        <fullName evidence="5">SPRY-associated domain-containing protein</fullName>
    </recommendedName>
</protein>
<dbReference type="Ensembl" id="ENSEEET00000035694.2">
    <property type="protein sequence ID" value="ENSEEEP00000035281.2"/>
    <property type="gene ID" value="ENSEEEG00000016791.2"/>
</dbReference>
<keyword evidence="1" id="KW-0433">Leucine-rich repeat</keyword>
<name>A0A4W4GG02_ELEEL</name>
<proteinExistence type="predicted"/>
<evidence type="ECO:0000256" key="2">
    <source>
        <dbReference type="ARBA" id="ARBA00022737"/>
    </source>
</evidence>
<evidence type="ECO:0000313" key="3">
    <source>
        <dbReference type="Ensembl" id="ENSEEEP00000035281.2"/>
    </source>
</evidence>
<keyword evidence="2" id="KW-0677">Repeat</keyword>
<sequence length="128" mass="14193">LPLDIRSAPSISAFKSNLIRQHLSPRLYDCNLTEKSCAVLSSDVSSKSLILTELDLSHNKLQDSGVKQLSAGPENPHCKLNKVRSSLCHTHAHTHTNWSLSVFAKHTHTHTYTLSVSVSDAHTHKLYT</sequence>
<dbReference type="InterPro" id="IPR032675">
    <property type="entry name" value="LRR_dom_sf"/>
</dbReference>
<reference evidence="3" key="3">
    <citation type="submission" date="2020-05" db="EMBL/GenBank/DDBJ databases">
        <title>Electrophorus electricus (electric eel) genome, fEleEle1, primary haplotype.</title>
        <authorList>
            <person name="Myers G."/>
            <person name="Meyer A."/>
            <person name="Fedrigo O."/>
            <person name="Formenti G."/>
            <person name="Rhie A."/>
            <person name="Tracey A."/>
            <person name="Sims Y."/>
            <person name="Jarvis E.D."/>
        </authorList>
    </citation>
    <scope>NUCLEOTIDE SEQUENCE [LARGE SCALE GENOMIC DNA]</scope>
</reference>
<dbReference type="PANTHER" id="PTHR24106">
    <property type="entry name" value="NACHT, LRR AND CARD DOMAINS-CONTAINING"/>
    <property type="match status" value="1"/>
</dbReference>
<dbReference type="Proteomes" id="UP000314983">
    <property type="component" value="Chromosome 22"/>
</dbReference>
<organism evidence="3 4">
    <name type="scientific">Electrophorus electricus</name>
    <name type="common">Electric eel</name>
    <name type="synonym">Gymnotus electricus</name>
    <dbReference type="NCBI Taxonomy" id="8005"/>
    <lineage>
        <taxon>Eukaryota</taxon>
        <taxon>Metazoa</taxon>
        <taxon>Chordata</taxon>
        <taxon>Craniata</taxon>
        <taxon>Vertebrata</taxon>
        <taxon>Euteleostomi</taxon>
        <taxon>Actinopterygii</taxon>
        <taxon>Neopterygii</taxon>
        <taxon>Teleostei</taxon>
        <taxon>Ostariophysi</taxon>
        <taxon>Gymnotiformes</taxon>
        <taxon>Gymnotoidei</taxon>
        <taxon>Gymnotidae</taxon>
        <taxon>Electrophorus</taxon>
    </lineage>
</organism>
<reference evidence="3" key="5">
    <citation type="submission" date="2025-09" db="UniProtKB">
        <authorList>
            <consortium name="Ensembl"/>
        </authorList>
    </citation>
    <scope>IDENTIFICATION</scope>
</reference>
<reference evidence="4" key="1">
    <citation type="journal article" date="2014" name="Science">
        <title>Nonhuman genetics. Genomic basis for the convergent evolution of electric organs.</title>
        <authorList>
            <person name="Gallant J.R."/>
            <person name="Traeger L.L."/>
            <person name="Volkening J.D."/>
            <person name="Moffett H."/>
            <person name="Chen P.H."/>
            <person name="Novina C.D."/>
            <person name="Phillips G.N.Jr."/>
            <person name="Anand R."/>
            <person name="Wells G.B."/>
            <person name="Pinch M."/>
            <person name="Guth R."/>
            <person name="Unguez G.A."/>
            <person name="Albert J.S."/>
            <person name="Zakon H.H."/>
            <person name="Samanta M.P."/>
            <person name="Sussman M.R."/>
        </authorList>
    </citation>
    <scope>NUCLEOTIDE SEQUENCE [LARGE SCALE GENOMIC DNA]</scope>
</reference>
<keyword evidence="4" id="KW-1185">Reference proteome</keyword>
<accession>A0A4W4GG02</accession>
<dbReference type="AlphaFoldDB" id="A0A4W4GG02"/>
<reference evidence="4" key="2">
    <citation type="journal article" date="2017" name="Sci. Adv.">
        <title>A tail of two voltages: Proteomic comparison of the three electric organs of the electric eel.</title>
        <authorList>
            <person name="Traeger L.L."/>
            <person name="Sabat G."/>
            <person name="Barrett-Wilt G.A."/>
            <person name="Wells G.B."/>
            <person name="Sussman M.R."/>
        </authorList>
    </citation>
    <scope>NUCLEOTIDE SEQUENCE [LARGE SCALE GENOMIC DNA]</scope>
</reference>
<dbReference type="GeneTree" id="ENSGT00960000188268"/>
<reference evidence="3" key="4">
    <citation type="submission" date="2025-08" db="UniProtKB">
        <authorList>
            <consortium name="Ensembl"/>
        </authorList>
    </citation>
    <scope>IDENTIFICATION</scope>
</reference>
<dbReference type="InterPro" id="IPR051261">
    <property type="entry name" value="NLR"/>
</dbReference>
<evidence type="ECO:0000313" key="4">
    <source>
        <dbReference type="Proteomes" id="UP000314983"/>
    </source>
</evidence>